<feature type="compositionally biased region" description="Pro residues" evidence="8">
    <location>
        <begin position="31"/>
        <end position="42"/>
    </location>
</feature>
<dbReference type="SUPFAM" id="SSF52413">
    <property type="entry name" value="UDP-glucose/GDP-mannose dehydrogenase C-terminal domain"/>
    <property type="match status" value="1"/>
</dbReference>
<dbReference type="EMBL" id="JAPMOS010000001">
    <property type="protein sequence ID" value="KAJ4462851.1"/>
    <property type="molecule type" value="Genomic_DNA"/>
</dbReference>
<dbReference type="InterPro" id="IPR001732">
    <property type="entry name" value="UDP-Glc/GDP-Man_DH_N"/>
</dbReference>
<dbReference type="SUPFAM" id="SSF51735">
    <property type="entry name" value="NAD(P)-binding Rossmann-fold domains"/>
    <property type="match status" value="1"/>
</dbReference>
<feature type="domain" description="G-patch" evidence="10">
    <location>
        <begin position="189"/>
        <end position="215"/>
    </location>
</feature>
<feature type="compositionally biased region" description="Acidic residues" evidence="8">
    <location>
        <begin position="45"/>
        <end position="65"/>
    </location>
</feature>
<evidence type="ECO:0000259" key="10">
    <source>
        <dbReference type="PROSITE" id="PS50174"/>
    </source>
</evidence>
<dbReference type="InterPro" id="IPR000467">
    <property type="entry name" value="G_patch_dom"/>
</dbReference>
<accession>A0ABQ8UUQ9</accession>
<feature type="compositionally biased region" description="Basic and acidic residues" evidence="8">
    <location>
        <begin position="95"/>
        <end position="114"/>
    </location>
</feature>
<keyword evidence="5" id="KW-0520">NAD</keyword>
<dbReference type="PANTHER" id="PTHR11374:SF3">
    <property type="entry name" value="UDP-GLUCOSE 6-DEHYDROGENASE"/>
    <property type="match status" value="1"/>
</dbReference>
<protein>
    <recommendedName>
        <fullName evidence="3">UDP-glucose 6-dehydrogenase</fullName>
        <ecNumber evidence="3">1.1.1.22</ecNumber>
    </recommendedName>
</protein>
<evidence type="ECO:0000256" key="4">
    <source>
        <dbReference type="ARBA" id="ARBA00023002"/>
    </source>
</evidence>
<dbReference type="InterPro" id="IPR008927">
    <property type="entry name" value="6-PGluconate_DH-like_C_sf"/>
</dbReference>
<dbReference type="InterPro" id="IPR028356">
    <property type="entry name" value="UDPglc_DH_euk"/>
</dbReference>
<evidence type="ECO:0000259" key="9">
    <source>
        <dbReference type="PROSITE" id="PS50102"/>
    </source>
</evidence>
<dbReference type="Pfam" id="PF03721">
    <property type="entry name" value="UDPG_MGDP_dh_N"/>
    <property type="match status" value="1"/>
</dbReference>
<organism evidence="11 12">
    <name type="scientific">Paratrimastix pyriformis</name>
    <dbReference type="NCBI Taxonomy" id="342808"/>
    <lineage>
        <taxon>Eukaryota</taxon>
        <taxon>Metamonada</taxon>
        <taxon>Preaxostyla</taxon>
        <taxon>Paratrimastigidae</taxon>
        <taxon>Paratrimastix</taxon>
    </lineage>
</organism>
<dbReference type="InterPro" id="IPR000504">
    <property type="entry name" value="RRM_dom"/>
</dbReference>
<evidence type="ECO:0000256" key="3">
    <source>
        <dbReference type="ARBA" id="ARBA00012954"/>
    </source>
</evidence>
<dbReference type="InterPro" id="IPR035979">
    <property type="entry name" value="RBD_domain_sf"/>
</dbReference>
<dbReference type="SUPFAM" id="SSF48179">
    <property type="entry name" value="6-phosphogluconate dehydrogenase C-terminal domain-like"/>
    <property type="match status" value="1"/>
</dbReference>
<keyword evidence="12" id="KW-1185">Reference proteome</keyword>
<dbReference type="PROSITE" id="PS50102">
    <property type="entry name" value="RRM"/>
    <property type="match status" value="1"/>
</dbReference>
<dbReference type="InterPro" id="IPR014026">
    <property type="entry name" value="UDP-Glc/GDP-Man_DH_dimer"/>
</dbReference>
<evidence type="ECO:0000313" key="11">
    <source>
        <dbReference type="EMBL" id="KAJ4462851.1"/>
    </source>
</evidence>
<dbReference type="SMART" id="SM00443">
    <property type="entry name" value="G_patch"/>
    <property type="match status" value="1"/>
</dbReference>
<reference evidence="11" key="1">
    <citation type="journal article" date="2022" name="bioRxiv">
        <title>Genomics of Preaxostyla Flagellates Illuminates Evolutionary Transitions and the Path Towards Mitochondrial Loss.</title>
        <authorList>
            <person name="Novak L.V.F."/>
            <person name="Treitli S.C."/>
            <person name="Pyrih J."/>
            <person name="Halakuc P."/>
            <person name="Pipaliya S.V."/>
            <person name="Vacek V."/>
            <person name="Brzon O."/>
            <person name="Soukal P."/>
            <person name="Eme L."/>
            <person name="Dacks J.B."/>
            <person name="Karnkowska A."/>
            <person name="Elias M."/>
            <person name="Hampl V."/>
        </authorList>
    </citation>
    <scope>NUCLEOTIDE SEQUENCE</scope>
    <source>
        <strain evidence="11">RCP-MX</strain>
    </source>
</reference>
<dbReference type="Gene3D" id="1.20.5.100">
    <property type="entry name" value="Cytochrome c1, transmembrane anchor, C-terminal"/>
    <property type="match status" value="1"/>
</dbReference>
<dbReference type="SUPFAM" id="SSF54928">
    <property type="entry name" value="RNA-binding domain, RBD"/>
    <property type="match status" value="1"/>
</dbReference>
<feature type="region of interest" description="Disordered" evidence="8">
    <location>
        <begin position="95"/>
        <end position="117"/>
    </location>
</feature>
<evidence type="ECO:0000256" key="6">
    <source>
        <dbReference type="ARBA" id="ARBA00047473"/>
    </source>
</evidence>
<feature type="region of interest" description="Disordered" evidence="8">
    <location>
        <begin position="1"/>
        <end position="75"/>
    </location>
</feature>
<name>A0ABQ8UUQ9_9EUKA</name>
<evidence type="ECO:0000313" key="12">
    <source>
        <dbReference type="Proteomes" id="UP001141327"/>
    </source>
</evidence>
<dbReference type="Pfam" id="PF00984">
    <property type="entry name" value="UDPG_MGDP_dh"/>
    <property type="match status" value="1"/>
</dbReference>
<dbReference type="SMART" id="SM00984">
    <property type="entry name" value="UDPG_MGDP_dh_C"/>
    <property type="match status" value="1"/>
</dbReference>
<keyword evidence="4" id="KW-0560">Oxidoreductase</keyword>
<evidence type="ECO:0000256" key="2">
    <source>
        <dbReference type="ARBA" id="ARBA00006601"/>
    </source>
</evidence>
<dbReference type="NCBIfam" id="TIGR03026">
    <property type="entry name" value="NDP-sugDHase"/>
    <property type="match status" value="1"/>
</dbReference>
<dbReference type="PIRSF" id="PIRSF000124">
    <property type="entry name" value="UDPglc_GDPman_dh"/>
    <property type="match status" value="1"/>
</dbReference>
<comment type="similarity">
    <text evidence="2">Belongs to the UDP-glucose/GDP-mannose dehydrogenase family.</text>
</comment>
<proteinExistence type="inferred from homology"/>
<dbReference type="InterPro" id="IPR036220">
    <property type="entry name" value="UDP-Glc/GDP-Man_DH_C_sf"/>
</dbReference>
<dbReference type="InterPro" id="IPR012677">
    <property type="entry name" value="Nucleotide-bd_a/b_plait_sf"/>
</dbReference>
<comment type="catalytic activity">
    <reaction evidence="6">
        <text>UDP-alpha-D-glucose + 2 NAD(+) + H2O = UDP-alpha-D-glucuronate + 2 NADH + 3 H(+)</text>
        <dbReference type="Rhea" id="RHEA:23596"/>
        <dbReference type="ChEBI" id="CHEBI:15377"/>
        <dbReference type="ChEBI" id="CHEBI:15378"/>
        <dbReference type="ChEBI" id="CHEBI:57540"/>
        <dbReference type="ChEBI" id="CHEBI:57945"/>
        <dbReference type="ChEBI" id="CHEBI:58052"/>
        <dbReference type="ChEBI" id="CHEBI:58885"/>
        <dbReference type="EC" id="1.1.1.22"/>
    </reaction>
</comment>
<dbReference type="SMART" id="SM00361">
    <property type="entry name" value="RRM_1"/>
    <property type="match status" value="1"/>
</dbReference>
<evidence type="ECO:0000256" key="7">
    <source>
        <dbReference type="PROSITE-ProRule" id="PRU00176"/>
    </source>
</evidence>
<sequence>MAPTSLRRPPPAIGRGAAKPIGRGRGAAKPTPSPPQPAPPPVSALEDDDDDDDDERFPTDLEDPYDPEKPNDYQQFCLERLQRENAERLKAELEAAEKKREEVRLEREKAERENALSPAADLSGDEVYRRRMMMSQGGAGTGGEDITGDEAYKRRLAMSQGGAAREDISGDEAYRRRAALSAAEPDDGLTPVARRMMSKMGWTEGAGLSLFKPPGRHSRLTDSCSLMFLCDHVMPPPGLGRHGQGMVAPIELKKTGGNAGVIVNLPQLPPSTPKRAAPPLTSRVVLLQNLVGPGEVDEQLEGETKEECAKYGEVRRVVVHQRKGTSPEESVRVFVEYFRPESAIKARVALDGRFFGGRSVRAQLYDESMSLSVVATAPLGTDRQHTKMTTPSRAEKICCLGAGYVGGPTMCVIAKKCPECKVTVADPFADKIAQWHDPDHLPIFEPGLAELVRETIGKNLFFTTDLEAAIQEADIIFVAVGTPTKTVGIGSGHAANLCYLESAARMIARVATTPKIIVEKSTVPVRNAETLMRIFTTNPESARLFQVVNNPEFLAEGTAIPDLLRPDRVLIGGQTTPAGHEAVRRLADVYAHWVPRERIITTNLWSSECSKLVANAFLAQRISSINSISELCEATGADVDEVARAIGMDSRIGAKFLKTSVGFGGSCFQKDILNLVYLASSLGLQQVADYWEQVITINQHQKARFTERIVHSMFHTIAGKKIAILGFAFKKDTGDTRETPALDIMYKLLEEGANMAVYDPKVPDELLWDDLTHGPSLAPKNARPLPLRERITHVTDPYQAMEGAHAIIICTEWDEFKTYDYQRIYNGMVKPAFIFDGRNLLDHQRLFDMGFEVHSLGRRPLTHFPQGL</sequence>
<dbReference type="InterPro" id="IPR036291">
    <property type="entry name" value="NAD(P)-bd_dom_sf"/>
</dbReference>
<dbReference type="Gene3D" id="3.30.70.330">
    <property type="match status" value="1"/>
</dbReference>
<dbReference type="InterPro" id="IPR003954">
    <property type="entry name" value="RRM_euk-type"/>
</dbReference>
<evidence type="ECO:0000256" key="5">
    <source>
        <dbReference type="ARBA" id="ARBA00023027"/>
    </source>
</evidence>
<dbReference type="EC" id="1.1.1.22" evidence="3"/>
<dbReference type="Gene3D" id="3.40.50.720">
    <property type="entry name" value="NAD(P)-binding Rossmann-like Domain"/>
    <property type="match status" value="2"/>
</dbReference>
<dbReference type="PIRSF" id="PIRSF500133">
    <property type="entry name" value="UDPglc_DH_euk"/>
    <property type="match status" value="1"/>
</dbReference>
<evidence type="ECO:0000256" key="1">
    <source>
        <dbReference type="ARBA" id="ARBA00004701"/>
    </source>
</evidence>
<dbReference type="PANTHER" id="PTHR11374">
    <property type="entry name" value="UDP-GLUCOSE DEHYDROGENASE/UDP-MANNAC DEHYDROGENASE"/>
    <property type="match status" value="1"/>
</dbReference>
<comment type="pathway">
    <text evidence="1">Nucleotide-sugar biosynthesis; UDP-alpha-D-glucuronate biosynthesis; UDP-alpha-D-glucuronate from UDP-alpha-D-glucose: step 1/1.</text>
</comment>
<dbReference type="InterPro" id="IPR017476">
    <property type="entry name" value="UDP-Glc/GDP-Man"/>
</dbReference>
<dbReference type="Proteomes" id="UP001141327">
    <property type="component" value="Unassembled WGS sequence"/>
</dbReference>
<evidence type="ECO:0000256" key="8">
    <source>
        <dbReference type="SAM" id="MobiDB-lite"/>
    </source>
</evidence>
<dbReference type="InterPro" id="IPR014027">
    <property type="entry name" value="UDP-Glc/GDP-Man_DH_C"/>
</dbReference>
<dbReference type="Pfam" id="PF03720">
    <property type="entry name" value="UDPG_MGDP_dh_C"/>
    <property type="match status" value="1"/>
</dbReference>
<dbReference type="PROSITE" id="PS50174">
    <property type="entry name" value="G_PATCH"/>
    <property type="match status" value="1"/>
</dbReference>
<gene>
    <name evidence="11" type="ORF">PAPYR_48</name>
</gene>
<keyword evidence="7" id="KW-0694">RNA-binding</keyword>
<comment type="caution">
    <text evidence="11">The sequence shown here is derived from an EMBL/GenBank/DDBJ whole genome shotgun (WGS) entry which is preliminary data.</text>
</comment>
<feature type="domain" description="RRM" evidence="9">
    <location>
        <begin position="283"/>
        <end position="367"/>
    </location>
</feature>